<feature type="transmembrane region" description="Helical" evidence="6">
    <location>
        <begin position="48"/>
        <end position="68"/>
    </location>
</feature>
<evidence type="ECO:0000256" key="6">
    <source>
        <dbReference type="SAM" id="Phobius"/>
    </source>
</evidence>
<evidence type="ECO:0000256" key="1">
    <source>
        <dbReference type="ARBA" id="ARBA00004370"/>
    </source>
</evidence>
<evidence type="ECO:0000256" key="5">
    <source>
        <dbReference type="ARBA" id="ARBA00023136"/>
    </source>
</evidence>
<dbReference type="SMART" id="SM01378">
    <property type="entry name" value="Romo1"/>
    <property type="match status" value="1"/>
</dbReference>
<proteinExistence type="inferred from homology"/>
<dbReference type="Proteomes" id="UP000284706">
    <property type="component" value="Unassembled WGS sequence"/>
</dbReference>
<dbReference type="InParanoid" id="A0A409W2D3"/>
<dbReference type="PANTHER" id="PTHR28525">
    <property type="entry name" value="REACTIVE OXYGEN SPECIES MODULATOR 1"/>
    <property type="match status" value="1"/>
</dbReference>
<gene>
    <name evidence="7" type="ORF">CVT26_002886</name>
</gene>
<dbReference type="InterPro" id="IPR018450">
    <property type="entry name" value="Romo1/Mgr2"/>
</dbReference>
<evidence type="ECO:0000256" key="2">
    <source>
        <dbReference type="ARBA" id="ARBA00007839"/>
    </source>
</evidence>
<dbReference type="PANTHER" id="PTHR28525:SF1">
    <property type="entry name" value="REACTIVE OXYGEN SPECIES MODULATOR 1"/>
    <property type="match status" value="1"/>
</dbReference>
<keyword evidence="8" id="KW-1185">Reference proteome</keyword>
<dbReference type="GO" id="GO:0045039">
    <property type="term" value="P:protein insertion into mitochondrial inner membrane"/>
    <property type="evidence" value="ECO:0007669"/>
    <property type="project" value="TreeGrafter"/>
</dbReference>
<sequence length="150" mass="15956">MPPPPGSFGGHAEGPSIWQKSTLTSCFILSPGHNVNFLFVVFYQRMGAIMGGGVGLTIGFIFGSWSIIRGGAGPRGALSTLSQYMLSSAATFSFFLAIGSVIRSDAMPAHLQAAQLQLASSVQTHARAEGLQIMRAAWEAERRKLASKKQ</sequence>
<dbReference type="GO" id="GO:0030150">
    <property type="term" value="P:protein import into mitochondrial matrix"/>
    <property type="evidence" value="ECO:0007669"/>
    <property type="project" value="TreeGrafter"/>
</dbReference>
<keyword evidence="5 6" id="KW-0472">Membrane</keyword>
<protein>
    <recommendedName>
        <fullName evidence="9">Protein MGR2</fullName>
    </recommendedName>
</protein>
<keyword evidence="3 6" id="KW-0812">Transmembrane</keyword>
<evidence type="ECO:0000256" key="3">
    <source>
        <dbReference type="ARBA" id="ARBA00022692"/>
    </source>
</evidence>
<dbReference type="OrthoDB" id="5409308at2759"/>
<evidence type="ECO:0008006" key="9">
    <source>
        <dbReference type="Google" id="ProtNLM"/>
    </source>
</evidence>
<evidence type="ECO:0000313" key="7">
    <source>
        <dbReference type="EMBL" id="PPQ72670.1"/>
    </source>
</evidence>
<dbReference type="Pfam" id="PF10247">
    <property type="entry name" value="Romo1"/>
    <property type="match status" value="1"/>
</dbReference>
<reference evidence="7 8" key="1">
    <citation type="journal article" date="2018" name="Evol. Lett.">
        <title>Horizontal gene cluster transfer increased hallucinogenic mushroom diversity.</title>
        <authorList>
            <person name="Reynolds H.T."/>
            <person name="Vijayakumar V."/>
            <person name="Gluck-Thaler E."/>
            <person name="Korotkin H.B."/>
            <person name="Matheny P.B."/>
            <person name="Slot J.C."/>
        </authorList>
    </citation>
    <scope>NUCLEOTIDE SEQUENCE [LARGE SCALE GENOMIC DNA]</scope>
    <source>
        <strain evidence="7 8">SRW20</strain>
    </source>
</reference>
<name>A0A409W2D3_9AGAR</name>
<comment type="caution">
    <text evidence="7">The sequence shown here is derived from an EMBL/GenBank/DDBJ whole genome shotgun (WGS) entry which is preliminary data.</text>
</comment>
<organism evidence="7 8">
    <name type="scientific">Gymnopilus dilepis</name>
    <dbReference type="NCBI Taxonomy" id="231916"/>
    <lineage>
        <taxon>Eukaryota</taxon>
        <taxon>Fungi</taxon>
        <taxon>Dikarya</taxon>
        <taxon>Basidiomycota</taxon>
        <taxon>Agaricomycotina</taxon>
        <taxon>Agaricomycetes</taxon>
        <taxon>Agaricomycetidae</taxon>
        <taxon>Agaricales</taxon>
        <taxon>Agaricineae</taxon>
        <taxon>Hymenogastraceae</taxon>
        <taxon>Gymnopilus</taxon>
    </lineage>
</organism>
<dbReference type="EMBL" id="NHYE01005445">
    <property type="protein sequence ID" value="PPQ72670.1"/>
    <property type="molecule type" value="Genomic_DNA"/>
</dbReference>
<dbReference type="STRING" id="231916.A0A409W2D3"/>
<accession>A0A409W2D3</accession>
<dbReference type="AlphaFoldDB" id="A0A409W2D3"/>
<dbReference type="GO" id="GO:0005744">
    <property type="term" value="C:TIM23 mitochondrial import inner membrane translocase complex"/>
    <property type="evidence" value="ECO:0007669"/>
    <property type="project" value="TreeGrafter"/>
</dbReference>
<feature type="transmembrane region" description="Helical" evidence="6">
    <location>
        <begin position="80"/>
        <end position="102"/>
    </location>
</feature>
<evidence type="ECO:0000313" key="8">
    <source>
        <dbReference type="Proteomes" id="UP000284706"/>
    </source>
</evidence>
<evidence type="ECO:0000256" key="4">
    <source>
        <dbReference type="ARBA" id="ARBA00022989"/>
    </source>
</evidence>
<keyword evidence="4 6" id="KW-1133">Transmembrane helix</keyword>
<comment type="similarity">
    <text evidence="2">Belongs to the MGR2 family.</text>
</comment>
<comment type="subcellular location">
    <subcellularLocation>
        <location evidence="1">Membrane</location>
    </subcellularLocation>
</comment>